<gene>
    <name evidence="4" type="primary">rfaH</name>
    <name evidence="6" type="ORF">AWJ07_02790</name>
</gene>
<dbReference type="CDD" id="cd09892">
    <property type="entry name" value="NGN_SP_RfaH"/>
    <property type="match status" value="1"/>
</dbReference>
<dbReference type="RefSeq" id="WP_059744140.1">
    <property type="nucleotide sequence ID" value="NZ_JBOZOX010000008.1"/>
</dbReference>
<dbReference type="Pfam" id="PF02357">
    <property type="entry name" value="NusG"/>
    <property type="match status" value="1"/>
</dbReference>
<dbReference type="Proteomes" id="UP000055702">
    <property type="component" value="Unassembled WGS sequence"/>
</dbReference>
<dbReference type="Gene3D" id="3.30.70.940">
    <property type="entry name" value="NusG, N-terminal domain"/>
    <property type="match status" value="1"/>
</dbReference>
<comment type="subunit">
    <text evidence="4">Interacts with both the nontemplate DNA and the RNA polymerase (RNAP).</text>
</comment>
<dbReference type="GO" id="GO:0006354">
    <property type="term" value="P:DNA-templated transcription elongation"/>
    <property type="evidence" value="ECO:0007669"/>
    <property type="project" value="InterPro"/>
</dbReference>
<dbReference type="SUPFAM" id="SSF50104">
    <property type="entry name" value="Translation proteins SH3-like domain"/>
    <property type="match status" value="1"/>
</dbReference>
<keyword evidence="3 4" id="KW-0804">Transcription</keyword>
<dbReference type="InterPro" id="IPR043425">
    <property type="entry name" value="NusG-like"/>
</dbReference>
<dbReference type="SMART" id="SM00738">
    <property type="entry name" value="NGN"/>
    <property type="match status" value="1"/>
</dbReference>
<dbReference type="NCBIfam" id="TIGR01955">
    <property type="entry name" value="RfaH"/>
    <property type="match status" value="1"/>
</dbReference>
<dbReference type="PANTHER" id="PTHR30265">
    <property type="entry name" value="RHO-INTERACTING TRANSCRIPTION TERMINATION FACTOR NUSG"/>
    <property type="match status" value="1"/>
</dbReference>
<keyword evidence="4" id="KW-0238">DNA-binding</keyword>
<evidence type="ECO:0000256" key="3">
    <source>
        <dbReference type="ARBA" id="ARBA00023163"/>
    </source>
</evidence>
<dbReference type="GO" id="GO:0003677">
    <property type="term" value="F:DNA binding"/>
    <property type="evidence" value="ECO:0007669"/>
    <property type="project" value="UniProtKB-UniRule"/>
</dbReference>
<comment type="caution">
    <text evidence="6">The sequence shown here is derived from an EMBL/GenBank/DDBJ whole genome shotgun (WGS) entry which is preliminary data.</text>
</comment>
<dbReference type="PANTHER" id="PTHR30265:SF7">
    <property type="entry name" value="TRANSCRIPTION ANTITERMINATION PROTEIN RFAH"/>
    <property type="match status" value="1"/>
</dbReference>
<dbReference type="EMBL" id="LRDC01000001">
    <property type="protein sequence ID" value="KVX03502.1"/>
    <property type="molecule type" value="Genomic_DNA"/>
</dbReference>
<dbReference type="InterPro" id="IPR006645">
    <property type="entry name" value="NGN-like_dom"/>
</dbReference>
<evidence type="ECO:0000256" key="4">
    <source>
        <dbReference type="HAMAP-Rule" id="MF_00951"/>
    </source>
</evidence>
<proteinExistence type="inferred from homology"/>
<protein>
    <recommendedName>
        <fullName evidence="4">Transcription antitermination protein RfaH</fullName>
    </recommendedName>
</protein>
<reference evidence="6 7" key="1">
    <citation type="submission" date="2016-01" db="EMBL/GenBank/DDBJ databases">
        <title>Draft genome of the antarctic isolate Shewanella frigidimarina Ag06-30.</title>
        <authorList>
            <person name="Parmeciano Di Noto G."/>
            <person name="Vazquez S."/>
            <person name="Mac Cormack W."/>
            <person name="Iriarte A."/>
            <person name="Quiroga C."/>
        </authorList>
    </citation>
    <scope>NUCLEOTIDE SEQUENCE [LARGE SCALE GENOMIC DNA]</scope>
    <source>
        <strain evidence="6 7">Ag06-30</strain>
    </source>
</reference>
<evidence type="ECO:0000313" key="6">
    <source>
        <dbReference type="EMBL" id="KVX03502.1"/>
    </source>
</evidence>
<keyword evidence="1 4" id="KW-0889">Transcription antitermination</keyword>
<comment type="function">
    <text evidence="4">Enhances distal genes transcription elongation in a specialized subset of operons that encode extracytoplasmic components.</text>
</comment>
<evidence type="ECO:0000313" key="7">
    <source>
        <dbReference type="Proteomes" id="UP000055702"/>
    </source>
</evidence>
<dbReference type="HAMAP" id="MF_00951">
    <property type="entry name" value="RfaH"/>
    <property type="match status" value="1"/>
</dbReference>
<dbReference type="NCBIfam" id="NF006534">
    <property type="entry name" value="PRK09014.1"/>
    <property type="match status" value="1"/>
</dbReference>
<evidence type="ECO:0000256" key="1">
    <source>
        <dbReference type="ARBA" id="ARBA00022814"/>
    </source>
</evidence>
<organism evidence="6">
    <name type="scientific">Shewanella frigidimarina</name>
    <dbReference type="NCBI Taxonomy" id="56812"/>
    <lineage>
        <taxon>Bacteria</taxon>
        <taxon>Pseudomonadati</taxon>
        <taxon>Pseudomonadota</taxon>
        <taxon>Gammaproteobacteria</taxon>
        <taxon>Alteromonadales</taxon>
        <taxon>Shewanellaceae</taxon>
        <taxon>Shewanella</taxon>
    </lineage>
</organism>
<dbReference type="GO" id="GO:0001073">
    <property type="term" value="F:transcription antitermination factor activity, DNA binding"/>
    <property type="evidence" value="ECO:0007669"/>
    <property type="project" value="UniProtKB-UniRule"/>
</dbReference>
<keyword evidence="2 4" id="KW-0805">Transcription regulation</keyword>
<dbReference type="InterPro" id="IPR010215">
    <property type="entry name" value="Transcription_antiterm_RfaH"/>
</dbReference>
<evidence type="ECO:0000259" key="5">
    <source>
        <dbReference type="SMART" id="SM00738"/>
    </source>
</evidence>
<comment type="similarity">
    <text evidence="4">Belongs to the RfaH family.</text>
</comment>
<dbReference type="SUPFAM" id="SSF82679">
    <property type="entry name" value="N-utilization substance G protein NusG, N-terminal domain"/>
    <property type="match status" value="1"/>
</dbReference>
<dbReference type="AlphaFoldDB" id="A0A119D0V5"/>
<accession>A0A119D0V5</accession>
<sequence length="170" mass="19716">MKSWYLLYCKPRHEVRAQQNLALQEVESYLPMITQQKMVRNKPQMVTAPLFPSYLFIYFDPLITSFSKIHNTRGANRIVGCREDMTPIDERIISALKTRVQGYVPQEIKPLGKGDKVKFVDGPFKDLEAIFDQSNPDKRCHVLFNIMGQQKRILVELTNLQALSKDNEIT</sequence>
<dbReference type="InterPro" id="IPR036735">
    <property type="entry name" value="NGN_dom_sf"/>
</dbReference>
<name>A0A119D0V5_SHEFR</name>
<dbReference type="InterPro" id="IPR008991">
    <property type="entry name" value="Translation_prot_SH3-like_sf"/>
</dbReference>
<evidence type="ECO:0000256" key="2">
    <source>
        <dbReference type="ARBA" id="ARBA00023015"/>
    </source>
</evidence>
<feature type="domain" description="NusG-like N-terminal" evidence="5">
    <location>
        <begin position="1"/>
        <end position="100"/>
    </location>
</feature>
<dbReference type="GO" id="GO:0005829">
    <property type="term" value="C:cytosol"/>
    <property type="evidence" value="ECO:0007669"/>
    <property type="project" value="TreeGrafter"/>
</dbReference>